<dbReference type="PANTHER" id="PTHR13604:SF0">
    <property type="entry name" value="ABASIC SITE PROCESSING PROTEIN HMCES"/>
    <property type="match status" value="1"/>
</dbReference>
<reference evidence="9" key="1">
    <citation type="submission" date="2023-07" db="EMBL/GenBank/DDBJ databases">
        <title>Genome content predicts the carbon catabolic preferences of heterotrophic bacteria.</title>
        <authorList>
            <person name="Gralka M."/>
        </authorList>
    </citation>
    <scope>NUCLEOTIDE SEQUENCE</scope>
    <source>
        <strain evidence="9">C2R13</strain>
    </source>
</reference>
<dbReference type="GO" id="GO:0003697">
    <property type="term" value="F:single-stranded DNA binding"/>
    <property type="evidence" value="ECO:0007669"/>
    <property type="project" value="InterPro"/>
</dbReference>
<sequence>MAGRLYIPPYPADLPPDELFGSLATPALERQLRSELLVSANRAPRMPASMLRLEGPRLRLVPALWGLTPSWLEIMDHAPHVARAESLETRRMFRESFISQRALIPVGGVYVWKEQPRMKQPFLVTHPTRAPLLLAALWTRHFSAPLMEGLPPEGRDSFALISVECAGITSRLTDRMPAVIAPHQVRDWLNAETPLETVRSMLTPNASLAAFPVARLVNDPEHQEWSVAHPTGPMLT</sequence>
<name>A0AAP4U472_9GAMM</name>
<dbReference type="EC" id="3.4.-.-" evidence="8"/>
<keyword evidence="6" id="KW-0238">DNA-binding</keyword>
<dbReference type="GO" id="GO:0016829">
    <property type="term" value="F:lyase activity"/>
    <property type="evidence" value="ECO:0007669"/>
    <property type="project" value="UniProtKB-KW"/>
</dbReference>
<keyword evidence="7" id="KW-0456">Lyase</keyword>
<accession>A0AAP4U472</accession>
<comment type="caution">
    <text evidence="9">The sequence shown here is derived from an EMBL/GenBank/DDBJ whole genome shotgun (WGS) entry which is preliminary data.</text>
</comment>
<keyword evidence="2 8" id="KW-0645">Protease</keyword>
<dbReference type="GO" id="GO:0008233">
    <property type="term" value="F:peptidase activity"/>
    <property type="evidence" value="ECO:0007669"/>
    <property type="project" value="UniProtKB-KW"/>
</dbReference>
<dbReference type="GO" id="GO:0006508">
    <property type="term" value="P:proteolysis"/>
    <property type="evidence" value="ECO:0007669"/>
    <property type="project" value="UniProtKB-KW"/>
</dbReference>
<keyword evidence="4 8" id="KW-0378">Hydrolase</keyword>
<evidence type="ECO:0000256" key="4">
    <source>
        <dbReference type="ARBA" id="ARBA00022801"/>
    </source>
</evidence>
<keyword evidence="3" id="KW-0227">DNA damage</keyword>
<dbReference type="Pfam" id="PF02586">
    <property type="entry name" value="SRAP"/>
    <property type="match status" value="1"/>
</dbReference>
<keyword evidence="5" id="KW-0190">Covalent protein-DNA linkage</keyword>
<evidence type="ECO:0000313" key="9">
    <source>
        <dbReference type="EMBL" id="MDO6673608.1"/>
    </source>
</evidence>
<evidence type="ECO:0000256" key="6">
    <source>
        <dbReference type="ARBA" id="ARBA00023125"/>
    </source>
</evidence>
<protein>
    <recommendedName>
        <fullName evidence="8">Abasic site processing protein</fullName>
        <ecNumber evidence="8">3.4.-.-</ecNumber>
    </recommendedName>
</protein>
<comment type="similarity">
    <text evidence="1 8">Belongs to the SOS response-associated peptidase family.</text>
</comment>
<organism evidence="9 10">
    <name type="scientific">Cobetia amphilecti</name>
    <dbReference type="NCBI Taxonomy" id="1055104"/>
    <lineage>
        <taxon>Bacteria</taxon>
        <taxon>Pseudomonadati</taxon>
        <taxon>Pseudomonadota</taxon>
        <taxon>Gammaproteobacteria</taxon>
        <taxon>Oceanospirillales</taxon>
        <taxon>Halomonadaceae</taxon>
        <taxon>Cobetia</taxon>
    </lineage>
</organism>
<evidence type="ECO:0000256" key="2">
    <source>
        <dbReference type="ARBA" id="ARBA00022670"/>
    </source>
</evidence>
<dbReference type="InterPro" id="IPR036590">
    <property type="entry name" value="SRAP-like"/>
</dbReference>
<evidence type="ECO:0000256" key="1">
    <source>
        <dbReference type="ARBA" id="ARBA00008136"/>
    </source>
</evidence>
<dbReference type="Gene3D" id="3.90.1680.10">
    <property type="entry name" value="SOS response associated peptidase-like"/>
    <property type="match status" value="1"/>
</dbReference>
<dbReference type="InterPro" id="IPR003738">
    <property type="entry name" value="SRAP"/>
</dbReference>
<proteinExistence type="inferred from homology"/>
<evidence type="ECO:0000256" key="5">
    <source>
        <dbReference type="ARBA" id="ARBA00023124"/>
    </source>
</evidence>
<dbReference type="Proteomes" id="UP001170481">
    <property type="component" value="Unassembled WGS sequence"/>
</dbReference>
<dbReference type="PANTHER" id="PTHR13604">
    <property type="entry name" value="DC12-RELATED"/>
    <property type="match status" value="1"/>
</dbReference>
<evidence type="ECO:0000256" key="7">
    <source>
        <dbReference type="ARBA" id="ARBA00023239"/>
    </source>
</evidence>
<dbReference type="EMBL" id="JAUORK010000028">
    <property type="protein sequence ID" value="MDO6673608.1"/>
    <property type="molecule type" value="Genomic_DNA"/>
</dbReference>
<gene>
    <name evidence="9" type="ORF">Q4535_16010</name>
</gene>
<evidence type="ECO:0000256" key="3">
    <source>
        <dbReference type="ARBA" id="ARBA00022763"/>
    </source>
</evidence>
<dbReference type="RefSeq" id="WP_303595302.1">
    <property type="nucleotide sequence ID" value="NZ_JAUORK010000028.1"/>
</dbReference>
<evidence type="ECO:0000256" key="8">
    <source>
        <dbReference type="RuleBase" id="RU364100"/>
    </source>
</evidence>
<dbReference type="SUPFAM" id="SSF143081">
    <property type="entry name" value="BB1717-like"/>
    <property type="match status" value="1"/>
</dbReference>
<dbReference type="GO" id="GO:0106300">
    <property type="term" value="P:protein-DNA covalent cross-linking repair"/>
    <property type="evidence" value="ECO:0007669"/>
    <property type="project" value="InterPro"/>
</dbReference>
<evidence type="ECO:0000313" key="10">
    <source>
        <dbReference type="Proteomes" id="UP001170481"/>
    </source>
</evidence>
<dbReference type="AlphaFoldDB" id="A0AAP4U472"/>